<dbReference type="STRING" id="1122973.GCA_000379925_01661"/>
<evidence type="ECO:0000256" key="3">
    <source>
        <dbReference type="ARBA" id="ARBA00008900"/>
    </source>
</evidence>
<reference evidence="11 12" key="1">
    <citation type="submission" date="2019-03" db="EMBL/GenBank/DDBJ databases">
        <title>Porphyromonas levii Isolated from the Uterus of Dairy Cows.</title>
        <authorList>
            <person name="Francis A.M."/>
        </authorList>
    </citation>
    <scope>NUCLEOTIDE SEQUENCE [LARGE SCALE GENOMIC DNA]</scope>
    <source>
        <strain evidence="11 12">AF5678</strain>
    </source>
</reference>
<dbReference type="PANTHER" id="PTHR12589">
    <property type="entry name" value="PYRUVOYL TETRAHYDROBIOPTERIN SYNTHASE"/>
    <property type="match status" value="1"/>
</dbReference>
<keyword evidence="12" id="KW-1185">Reference proteome</keyword>
<dbReference type="PANTHER" id="PTHR12589:SF7">
    <property type="entry name" value="6-PYRUVOYL TETRAHYDROBIOPTERIN SYNTHASE"/>
    <property type="match status" value="1"/>
</dbReference>
<dbReference type="SUPFAM" id="SSF55620">
    <property type="entry name" value="Tetrahydrobiopterin biosynthesis enzymes-like"/>
    <property type="match status" value="1"/>
</dbReference>
<dbReference type="RefSeq" id="WP_018358888.1">
    <property type="nucleotide sequence ID" value="NZ_CP197400.1"/>
</dbReference>
<evidence type="ECO:0000256" key="1">
    <source>
        <dbReference type="ARBA" id="ARBA00001947"/>
    </source>
</evidence>
<dbReference type="OrthoDB" id="9804698at2"/>
<dbReference type="GO" id="GO:0070497">
    <property type="term" value="F:6-carboxytetrahydropterin synthase activity"/>
    <property type="evidence" value="ECO:0007669"/>
    <property type="project" value="UniProtKB-EC"/>
</dbReference>
<dbReference type="Gene3D" id="3.30.479.10">
    <property type="entry name" value="6-pyruvoyl tetrahydropterin synthase/QueD"/>
    <property type="match status" value="1"/>
</dbReference>
<evidence type="ECO:0000256" key="2">
    <source>
        <dbReference type="ARBA" id="ARBA00005061"/>
    </source>
</evidence>
<keyword evidence="6" id="KW-0479">Metal-binding</keyword>
<dbReference type="GO" id="GO:0046872">
    <property type="term" value="F:metal ion binding"/>
    <property type="evidence" value="ECO:0007669"/>
    <property type="project" value="UniProtKB-KW"/>
</dbReference>
<evidence type="ECO:0000256" key="10">
    <source>
        <dbReference type="ARBA" id="ARBA00048807"/>
    </source>
</evidence>
<dbReference type="InterPro" id="IPR007115">
    <property type="entry name" value="6-PTP_synth/QueD"/>
</dbReference>
<accession>A0A4Y8WQH1</accession>
<comment type="cofactor">
    <cofactor evidence="1">
        <name>Zn(2+)</name>
        <dbReference type="ChEBI" id="CHEBI:29105"/>
    </cofactor>
</comment>
<evidence type="ECO:0000256" key="4">
    <source>
        <dbReference type="ARBA" id="ARBA00012982"/>
    </source>
</evidence>
<name>A0A4Y8WQH1_9PORP</name>
<evidence type="ECO:0000256" key="7">
    <source>
        <dbReference type="ARBA" id="ARBA00022833"/>
    </source>
</evidence>
<dbReference type="UniPathway" id="UPA00391"/>
<protein>
    <recommendedName>
        <fullName evidence="5">6-carboxy-5,6,7,8-tetrahydropterin synthase</fullName>
        <ecNumber evidence="4">4.1.2.50</ecNumber>
    </recommendedName>
    <alternativeName>
        <fullName evidence="9">Queuosine biosynthesis protein QueD</fullName>
    </alternativeName>
</protein>
<evidence type="ECO:0000256" key="5">
    <source>
        <dbReference type="ARBA" id="ARBA00018141"/>
    </source>
</evidence>
<comment type="similarity">
    <text evidence="3">Belongs to the PTPS family. QueD subfamily.</text>
</comment>
<comment type="caution">
    <text evidence="11">The sequence shown here is derived from an EMBL/GenBank/DDBJ whole genome shotgun (WGS) entry which is preliminary data.</text>
</comment>
<evidence type="ECO:0000256" key="6">
    <source>
        <dbReference type="ARBA" id="ARBA00022723"/>
    </source>
</evidence>
<gene>
    <name evidence="11" type="ORF">E4P47_02895</name>
</gene>
<proteinExistence type="inferred from homology"/>
<sequence>MIKKRIRAERYHDICCGHRVVNHESKCKHLHGHNYRFHFAIEAEAGLDELGRVLDFSVIKDTLCEWLEEHWDHKFLIYDRDPFLPTLKELSPESLVVVPFNPTAENIAEYMLSQIAPPLLAPYQCRLTEVRIEETRKCSVTAQLEE</sequence>
<dbReference type="InterPro" id="IPR038418">
    <property type="entry name" value="6-PTP_synth/QueD_sf"/>
</dbReference>
<evidence type="ECO:0000256" key="8">
    <source>
        <dbReference type="ARBA" id="ARBA00023239"/>
    </source>
</evidence>
<dbReference type="AlphaFoldDB" id="A0A4Y8WQH1"/>
<keyword evidence="7" id="KW-0862">Zinc</keyword>
<evidence type="ECO:0000313" key="11">
    <source>
        <dbReference type="EMBL" id="TFH96178.1"/>
    </source>
</evidence>
<comment type="catalytic activity">
    <reaction evidence="10">
        <text>7,8-dihydroneopterin 3'-triphosphate + H2O = 6-carboxy-5,6,7,8-tetrahydropterin + triphosphate + acetaldehyde + 2 H(+)</text>
        <dbReference type="Rhea" id="RHEA:27966"/>
        <dbReference type="ChEBI" id="CHEBI:15343"/>
        <dbReference type="ChEBI" id="CHEBI:15377"/>
        <dbReference type="ChEBI" id="CHEBI:15378"/>
        <dbReference type="ChEBI" id="CHEBI:18036"/>
        <dbReference type="ChEBI" id="CHEBI:58462"/>
        <dbReference type="ChEBI" id="CHEBI:61032"/>
        <dbReference type="EC" id="4.1.2.50"/>
    </reaction>
</comment>
<keyword evidence="8" id="KW-0456">Lyase</keyword>
<dbReference type="Proteomes" id="UP000297225">
    <property type="component" value="Unassembled WGS sequence"/>
</dbReference>
<dbReference type="EMBL" id="SPNC01000027">
    <property type="protein sequence ID" value="TFH96178.1"/>
    <property type="molecule type" value="Genomic_DNA"/>
</dbReference>
<organism evidence="11 12">
    <name type="scientific">Porphyromonas levii</name>
    <dbReference type="NCBI Taxonomy" id="28114"/>
    <lineage>
        <taxon>Bacteria</taxon>
        <taxon>Pseudomonadati</taxon>
        <taxon>Bacteroidota</taxon>
        <taxon>Bacteroidia</taxon>
        <taxon>Bacteroidales</taxon>
        <taxon>Porphyromonadaceae</taxon>
        <taxon>Porphyromonas</taxon>
    </lineage>
</organism>
<evidence type="ECO:0000313" key="12">
    <source>
        <dbReference type="Proteomes" id="UP000297225"/>
    </source>
</evidence>
<dbReference type="Pfam" id="PF01242">
    <property type="entry name" value="PTPS"/>
    <property type="match status" value="1"/>
</dbReference>
<evidence type="ECO:0000256" key="9">
    <source>
        <dbReference type="ARBA" id="ARBA00031449"/>
    </source>
</evidence>
<dbReference type="EC" id="4.1.2.50" evidence="4"/>
<comment type="pathway">
    <text evidence="2">Purine metabolism; 7-cyano-7-deazaguanine biosynthesis.</text>
</comment>